<feature type="region of interest" description="Disordered" evidence="1">
    <location>
        <begin position="26"/>
        <end position="59"/>
    </location>
</feature>
<evidence type="ECO:0000259" key="2">
    <source>
        <dbReference type="PROSITE" id="PS50887"/>
    </source>
</evidence>
<comment type="caution">
    <text evidence="3">The sequence shown here is derived from an EMBL/GenBank/DDBJ whole genome shotgun (WGS) entry which is preliminary data.</text>
</comment>
<sequence>MGGDEFLLIFPDSSPNDAPLIRERLSKNLEKFNDPNYKGPERRRSQDRRTDENRRKSEK</sequence>
<proteinExistence type="predicted"/>
<dbReference type="AlphaFoldDB" id="X1KMG6"/>
<dbReference type="EMBL" id="BARV01011428">
    <property type="protein sequence ID" value="GAI07863.1"/>
    <property type="molecule type" value="Genomic_DNA"/>
</dbReference>
<evidence type="ECO:0000256" key="1">
    <source>
        <dbReference type="SAM" id="MobiDB-lite"/>
    </source>
</evidence>
<feature type="domain" description="GGDEF" evidence="2">
    <location>
        <begin position="1"/>
        <end position="59"/>
    </location>
</feature>
<reference evidence="3" key="1">
    <citation type="journal article" date="2014" name="Front. Microbiol.">
        <title>High frequency of phylogenetically diverse reductive dehalogenase-homologous genes in deep subseafloor sedimentary metagenomes.</title>
        <authorList>
            <person name="Kawai M."/>
            <person name="Futagami T."/>
            <person name="Toyoda A."/>
            <person name="Takaki Y."/>
            <person name="Nishi S."/>
            <person name="Hori S."/>
            <person name="Arai W."/>
            <person name="Tsubouchi T."/>
            <person name="Morono Y."/>
            <person name="Uchiyama I."/>
            <person name="Ito T."/>
            <person name="Fujiyama A."/>
            <person name="Inagaki F."/>
            <person name="Takami H."/>
        </authorList>
    </citation>
    <scope>NUCLEOTIDE SEQUENCE</scope>
    <source>
        <strain evidence="3">Expedition CK06-06</strain>
    </source>
</reference>
<evidence type="ECO:0000313" key="3">
    <source>
        <dbReference type="EMBL" id="GAI07863.1"/>
    </source>
</evidence>
<gene>
    <name evidence="3" type="ORF">S06H3_21686</name>
</gene>
<name>X1KMG6_9ZZZZ</name>
<dbReference type="PROSITE" id="PS50887">
    <property type="entry name" value="GGDEF"/>
    <property type="match status" value="1"/>
</dbReference>
<organism evidence="3">
    <name type="scientific">marine sediment metagenome</name>
    <dbReference type="NCBI Taxonomy" id="412755"/>
    <lineage>
        <taxon>unclassified sequences</taxon>
        <taxon>metagenomes</taxon>
        <taxon>ecological metagenomes</taxon>
    </lineage>
</organism>
<accession>X1KMG6</accession>
<dbReference type="InterPro" id="IPR000160">
    <property type="entry name" value="GGDEF_dom"/>
</dbReference>
<protein>
    <recommendedName>
        <fullName evidence="2">GGDEF domain-containing protein</fullName>
    </recommendedName>
</protein>